<proteinExistence type="predicted"/>
<evidence type="ECO:0000259" key="2">
    <source>
        <dbReference type="PROSITE" id="PS51462"/>
    </source>
</evidence>
<sequence>MPHLHTAPGDHDATVSFFIVRIDGSEPRLTFHRHLKVQKLMMFGGHIERDETPWAAVLRELVEESGYQPSQVRVLQPIIRVRQLTDAAVHPVPVMSSTACTSTDPSHFHTDLLYALVADEPPAAEPEPGESTDIRLVTRSELDGIPDEEVVEMWRQAGRFILDEILDAWEPVDISTYPRAAPLVDW</sequence>
<evidence type="ECO:0000313" key="3">
    <source>
        <dbReference type="EMBL" id="MDT3316271.1"/>
    </source>
</evidence>
<organism evidence="3 4">
    <name type="scientific">Microbacterium gawkjiense</name>
    <dbReference type="NCBI Taxonomy" id="3067309"/>
    <lineage>
        <taxon>Bacteria</taxon>
        <taxon>Bacillati</taxon>
        <taxon>Actinomycetota</taxon>
        <taxon>Actinomycetes</taxon>
        <taxon>Micrococcales</taxon>
        <taxon>Microbacteriaceae</taxon>
        <taxon>Microbacterium</taxon>
    </lineage>
</organism>
<dbReference type="Pfam" id="PF00293">
    <property type="entry name" value="NUDIX"/>
    <property type="match status" value="1"/>
</dbReference>
<dbReference type="Proteomes" id="UP001251849">
    <property type="component" value="Unassembled WGS sequence"/>
</dbReference>
<dbReference type="PROSITE" id="PS00893">
    <property type="entry name" value="NUDIX_BOX"/>
    <property type="match status" value="1"/>
</dbReference>
<name>A0ABU3G8Y1_9MICO</name>
<dbReference type="InterPro" id="IPR020084">
    <property type="entry name" value="NUDIX_hydrolase_CS"/>
</dbReference>
<evidence type="ECO:0000256" key="1">
    <source>
        <dbReference type="ARBA" id="ARBA00022801"/>
    </source>
</evidence>
<dbReference type="Gene3D" id="3.90.79.10">
    <property type="entry name" value="Nucleoside Triphosphate Pyrophosphohydrolase"/>
    <property type="match status" value="1"/>
</dbReference>
<comment type="caution">
    <text evidence="3">The sequence shown here is derived from an EMBL/GenBank/DDBJ whole genome shotgun (WGS) entry which is preliminary data.</text>
</comment>
<dbReference type="EMBL" id="JAUZVV010000001">
    <property type="protein sequence ID" value="MDT3316271.1"/>
    <property type="molecule type" value="Genomic_DNA"/>
</dbReference>
<gene>
    <name evidence="3" type="ORF">Q9S71_05490</name>
</gene>
<protein>
    <submittedName>
        <fullName evidence="3">NUDIX domain-containing protein</fullName>
    </submittedName>
</protein>
<dbReference type="InterPro" id="IPR000086">
    <property type="entry name" value="NUDIX_hydrolase_dom"/>
</dbReference>
<dbReference type="SUPFAM" id="SSF55811">
    <property type="entry name" value="Nudix"/>
    <property type="match status" value="1"/>
</dbReference>
<reference evidence="3 4" key="1">
    <citation type="submission" date="2023-08" db="EMBL/GenBank/DDBJ databases">
        <title>Microbacterium aquilitoris sp. nov. and Microbacterium gwkjibeachense sp. nov., isolated from beach.</title>
        <authorList>
            <person name="Lee S.D."/>
            <person name="Yang H."/>
            <person name="Kim I."/>
        </authorList>
    </citation>
    <scope>NUCLEOTIDE SEQUENCE [LARGE SCALE GENOMIC DNA]</scope>
    <source>
        <strain evidence="3 4">KSW4-11</strain>
    </source>
</reference>
<evidence type="ECO:0000313" key="4">
    <source>
        <dbReference type="Proteomes" id="UP001251849"/>
    </source>
</evidence>
<feature type="domain" description="Nudix hydrolase" evidence="2">
    <location>
        <begin position="9"/>
        <end position="163"/>
    </location>
</feature>
<keyword evidence="4" id="KW-1185">Reference proteome</keyword>
<dbReference type="RefSeq" id="WP_311861040.1">
    <property type="nucleotide sequence ID" value="NZ_JAUZVV010000001.1"/>
</dbReference>
<keyword evidence="1" id="KW-0378">Hydrolase</keyword>
<dbReference type="InterPro" id="IPR015797">
    <property type="entry name" value="NUDIX_hydrolase-like_dom_sf"/>
</dbReference>
<accession>A0ABU3G8Y1</accession>
<dbReference type="PROSITE" id="PS51462">
    <property type="entry name" value="NUDIX"/>
    <property type="match status" value="1"/>
</dbReference>